<evidence type="ECO:0000256" key="1">
    <source>
        <dbReference type="SAM" id="SignalP"/>
    </source>
</evidence>
<feature type="chain" id="PRO_5039055846" evidence="1">
    <location>
        <begin position="23"/>
        <end position="138"/>
    </location>
</feature>
<name>A0A0M0GEF3_SPOGL</name>
<dbReference type="STRING" id="1459.AF332_16835"/>
<dbReference type="OrthoDB" id="2654780at2"/>
<accession>A0A0M0GEF3</accession>
<dbReference type="RefSeq" id="WP_053435677.1">
    <property type="nucleotide sequence ID" value="NZ_LGUF01000007.1"/>
</dbReference>
<protein>
    <submittedName>
        <fullName evidence="2">Uncharacterized protein</fullName>
    </submittedName>
</protein>
<evidence type="ECO:0000313" key="3">
    <source>
        <dbReference type="Proteomes" id="UP000037109"/>
    </source>
</evidence>
<proteinExistence type="predicted"/>
<dbReference type="PATRIC" id="fig|1459.3.peg.3687"/>
<evidence type="ECO:0000313" key="2">
    <source>
        <dbReference type="EMBL" id="KON88300.1"/>
    </source>
</evidence>
<organism evidence="2 3">
    <name type="scientific">Sporosarcina globispora</name>
    <name type="common">Bacillus globisporus</name>
    <dbReference type="NCBI Taxonomy" id="1459"/>
    <lineage>
        <taxon>Bacteria</taxon>
        <taxon>Bacillati</taxon>
        <taxon>Bacillota</taxon>
        <taxon>Bacilli</taxon>
        <taxon>Bacillales</taxon>
        <taxon>Caryophanaceae</taxon>
        <taxon>Sporosarcina</taxon>
    </lineage>
</organism>
<gene>
    <name evidence="2" type="ORF">AF332_16835</name>
</gene>
<dbReference type="EMBL" id="LGUF01000007">
    <property type="protein sequence ID" value="KON88300.1"/>
    <property type="molecule type" value="Genomic_DNA"/>
</dbReference>
<reference evidence="3" key="1">
    <citation type="submission" date="2015-07" db="EMBL/GenBank/DDBJ databases">
        <title>Fjat-10036 dsm4.</title>
        <authorList>
            <person name="Liu B."/>
            <person name="Wang J."/>
            <person name="Zhu Y."/>
            <person name="Liu G."/>
            <person name="Chen Q."/>
            <person name="Chen Z."/>
            <person name="Lan J."/>
            <person name="Che J."/>
            <person name="Ge C."/>
            <person name="Shi H."/>
            <person name="Pan Z."/>
            <person name="Liu X."/>
        </authorList>
    </citation>
    <scope>NUCLEOTIDE SEQUENCE [LARGE SCALE GENOMIC DNA]</scope>
    <source>
        <strain evidence="3">DSM 4</strain>
    </source>
</reference>
<dbReference type="Proteomes" id="UP000037109">
    <property type="component" value="Unassembled WGS sequence"/>
</dbReference>
<keyword evidence="1" id="KW-0732">Signal</keyword>
<comment type="caution">
    <text evidence="2">The sequence shown here is derived from an EMBL/GenBank/DDBJ whole genome shotgun (WGS) entry which is preliminary data.</text>
</comment>
<sequence length="138" mass="15690">MKKLFSVLCIMVISLIGVFSFGENKASADYSTGYQYFATEDKLWDGRITTSSSDRNVRVYVRYLWKTDGYGATRALPGDLLFRLCNEATGACTAYKDIDDYGVDYATFYGMKVGTFKLDIKDIDSDVYIYGERNIKVY</sequence>
<dbReference type="AlphaFoldDB" id="A0A0M0GEF3"/>
<feature type="signal peptide" evidence="1">
    <location>
        <begin position="1"/>
        <end position="22"/>
    </location>
</feature>
<keyword evidence="3" id="KW-1185">Reference proteome</keyword>